<keyword evidence="7" id="KW-0378">Hydrolase</keyword>
<dbReference type="AlphaFoldDB" id="A0A498K9S0"/>
<evidence type="ECO:0000259" key="21">
    <source>
        <dbReference type="Pfam" id="PF03061"/>
    </source>
</evidence>
<keyword evidence="8" id="KW-0007">Acetylation</keyword>
<evidence type="ECO:0000256" key="9">
    <source>
        <dbReference type="ARBA" id="ARBA00023098"/>
    </source>
</evidence>
<dbReference type="GO" id="GO:0047617">
    <property type="term" value="F:fatty acyl-CoA hydrolase activity"/>
    <property type="evidence" value="ECO:0007669"/>
    <property type="project" value="InterPro"/>
</dbReference>
<dbReference type="InterPro" id="IPR029069">
    <property type="entry name" value="HotDog_dom_sf"/>
</dbReference>
<keyword evidence="9" id="KW-0443">Lipid metabolism</keyword>
<comment type="subcellular location">
    <subcellularLocation>
        <location evidence="3">Cytoplasm</location>
        <location evidence="3">Cytoskeleton</location>
        <location evidence="3">Spindle</location>
    </subcellularLocation>
    <subcellularLocation>
        <location evidence="4">Cytoplasm</location>
        <location evidence="4">Cytosol</location>
    </subcellularLocation>
    <subcellularLocation>
        <location evidence="2">Mitochondrion</location>
    </subcellularLocation>
    <subcellularLocation>
        <location evidence="1">Nucleus</location>
    </subcellularLocation>
</comment>
<evidence type="ECO:0000256" key="20">
    <source>
        <dbReference type="SAM" id="MobiDB-lite"/>
    </source>
</evidence>
<organism evidence="22 23">
    <name type="scientific">Malus domestica</name>
    <name type="common">Apple</name>
    <name type="synonym">Pyrus malus</name>
    <dbReference type="NCBI Taxonomy" id="3750"/>
    <lineage>
        <taxon>Eukaryota</taxon>
        <taxon>Viridiplantae</taxon>
        <taxon>Streptophyta</taxon>
        <taxon>Embryophyta</taxon>
        <taxon>Tracheophyta</taxon>
        <taxon>Spermatophyta</taxon>
        <taxon>Magnoliopsida</taxon>
        <taxon>eudicotyledons</taxon>
        <taxon>Gunneridae</taxon>
        <taxon>Pentapetalae</taxon>
        <taxon>rosids</taxon>
        <taxon>fabids</taxon>
        <taxon>Rosales</taxon>
        <taxon>Rosaceae</taxon>
        <taxon>Amygdaloideae</taxon>
        <taxon>Maleae</taxon>
        <taxon>Malus</taxon>
    </lineage>
</organism>
<evidence type="ECO:0000256" key="15">
    <source>
        <dbReference type="ARBA" id="ARBA00064709"/>
    </source>
</evidence>
<dbReference type="Gene3D" id="3.10.129.10">
    <property type="entry name" value="Hotdog Thioesterase"/>
    <property type="match status" value="3"/>
</dbReference>
<evidence type="ECO:0000256" key="12">
    <source>
        <dbReference type="ARBA" id="ARBA00023242"/>
    </source>
</evidence>
<feature type="domain" description="Thioesterase" evidence="21">
    <location>
        <begin position="265"/>
        <end position="334"/>
    </location>
</feature>
<evidence type="ECO:0000256" key="10">
    <source>
        <dbReference type="ARBA" id="ARBA00023128"/>
    </source>
</evidence>
<keyword evidence="6" id="KW-0963">Cytoplasm</keyword>
<comment type="subunit">
    <text evidence="15">Homotetramer. Interacts with PCTP.</text>
</comment>
<feature type="compositionally biased region" description="Low complexity" evidence="20">
    <location>
        <begin position="54"/>
        <end position="75"/>
    </location>
</feature>
<dbReference type="CDD" id="cd03440">
    <property type="entry name" value="hot_dog"/>
    <property type="match status" value="1"/>
</dbReference>
<keyword evidence="11" id="KW-0206">Cytoskeleton</keyword>
<comment type="function">
    <text evidence="14">Catalyzes the hydrolysis of acyl-CoAs into free fatty acids and coenzyme A (CoASH), regulating their respective intracellular levels. Has acyl-CoA thioesterase activity towards medium (C12) and long-chain (C18) fatty acyl-CoA substrates. Can also hydrolyze 3-hydroxyphenylacetyl-CoA and 3,4-dihydroxyphenylacetyl-CoA (in vitro). May play a role in controlling adaptive thermogenesis.</text>
</comment>
<dbReference type="GO" id="GO:0005739">
    <property type="term" value="C:mitochondrion"/>
    <property type="evidence" value="ECO:0007669"/>
    <property type="project" value="UniProtKB-SubCell"/>
</dbReference>
<keyword evidence="12" id="KW-0539">Nucleus</keyword>
<evidence type="ECO:0000256" key="8">
    <source>
        <dbReference type="ARBA" id="ARBA00022990"/>
    </source>
</evidence>
<dbReference type="GO" id="GO:0006629">
    <property type="term" value="P:lipid metabolic process"/>
    <property type="evidence" value="ECO:0007669"/>
    <property type="project" value="UniProtKB-KW"/>
</dbReference>
<evidence type="ECO:0000256" key="5">
    <source>
        <dbReference type="ARBA" id="ARBA00008324"/>
    </source>
</evidence>
<proteinExistence type="inferred from homology"/>
<accession>A0A498K9S0</accession>
<evidence type="ECO:0000256" key="17">
    <source>
        <dbReference type="ARBA" id="ARBA00081533"/>
    </source>
</evidence>
<dbReference type="Pfam" id="PF03061">
    <property type="entry name" value="4HBT"/>
    <property type="match status" value="3"/>
</dbReference>
<evidence type="ECO:0000256" key="13">
    <source>
        <dbReference type="ARBA" id="ARBA00052976"/>
    </source>
</evidence>
<protein>
    <recommendedName>
        <fullName evidence="16">Acyl-coenzyme A thioesterase 13</fullName>
    </recommendedName>
    <alternativeName>
        <fullName evidence="17">Hotdog-fold thioesterase superfamily member 2</fullName>
    </alternativeName>
    <alternativeName>
        <fullName evidence="18">Thioesterase superfamily member 2</fullName>
    </alternativeName>
</protein>
<evidence type="ECO:0000256" key="18">
    <source>
        <dbReference type="ARBA" id="ARBA00083956"/>
    </source>
</evidence>
<keyword evidence="10" id="KW-0496">Mitochondrion</keyword>
<dbReference type="GO" id="GO:0005634">
    <property type="term" value="C:nucleus"/>
    <property type="evidence" value="ECO:0007669"/>
    <property type="project" value="UniProtKB-SubCell"/>
</dbReference>
<evidence type="ECO:0000256" key="1">
    <source>
        <dbReference type="ARBA" id="ARBA00004123"/>
    </source>
</evidence>
<evidence type="ECO:0000256" key="2">
    <source>
        <dbReference type="ARBA" id="ARBA00004173"/>
    </source>
</evidence>
<dbReference type="FunFam" id="3.10.129.10:FF:000021">
    <property type="entry name" value="Acyl-coenzyme A thioesterase 13"/>
    <property type="match status" value="2"/>
</dbReference>
<reference evidence="22 23" key="1">
    <citation type="submission" date="2018-10" db="EMBL/GenBank/DDBJ databases">
        <title>A high-quality apple genome assembly.</title>
        <authorList>
            <person name="Hu J."/>
        </authorList>
    </citation>
    <scope>NUCLEOTIDE SEQUENCE [LARGE SCALE GENOMIC DNA]</scope>
    <source>
        <strain evidence="23">cv. HFTH1</strain>
        <tissue evidence="22">Young leaf</tissue>
    </source>
</reference>
<keyword evidence="23" id="KW-1185">Reference proteome</keyword>
<evidence type="ECO:0000256" key="16">
    <source>
        <dbReference type="ARBA" id="ARBA00067273"/>
    </source>
</evidence>
<evidence type="ECO:0000256" key="4">
    <source>
        <dbReference type="ARBA" id="ARBA00004514"/>
    </source>
</evidence>
<feature type="domain" description="Thioesterase" evidence="21">
    <location>
        <begin position="110"/>
        <end position="179"/>
    </location>
</feature>
<gene>
    <name evidence="22" type="ORF">DVH24_038535</name>
</gene>
<dbReference type="InterPro" id="IPR039298">
    <property type="entry name" value="ACOT13"/>
</dbReference>
<dbReference type="Proteomes" id="UP000290289">
    <property type="component" value="Chromosome 3"/>
</dbReference>
<evidence type="ECO:0000313" key="22">
    <source>
        <dbReference type="EMBL" id="RXI04261.1"/>
    </source>
</evidence>
<evidence type="ECO:0000256" key="6">
    <source>
        <dbReference type="ARBA" id="ARBA00022490"/>
    </source>
</evidence>
<evidence type="ECO:0000256" key="14">
    <source>
        <dbReference type="ARBA" id="ARBA00058205"/>
    </source>
</evidence>
<comment type="caution">
    <text evidence="22">The sequence shown here is derived from an EMBL/GenBank/DDBJ whole genome shotgun (WGS) entry which is preliminary data.</text>
</comment>
<comment type="catalytic activity">
    <reaction evidence="13">
        <text>a fatty acyl-CoA + H2O = a fatty acid + CoA + H(+)</text>
        <dbReference type="Rhea" id="RHEA:16781"/>
        <dbReference type="ChEBI" id="CHEBI:15377"/>
        <dbReference type="ChEBI" id="CHEBI:15378"/>
        <dbReference type="ChEBI" id="CHEBI:28868"/>
        <dbReference type="ChEBI" id="CHEBI:57287"/>
        <dbReference type="ChEBI" id="CHEBI:77636"/>
    </reaction>
    <physiologicalReaction direction="left-to-right" evidence="13">
        <dbReference type="Rhea" id="RHEA:16782"/>
    </physiologicalReaction>
</comment>
<evidence type="ECO:0000256" key="11">
    <source>
        <dbReference type="ARBA" id="ARBA00023212"/>
    </source>
</evidence>
<dbReference type="SUPFAM" id="SSF54637">
    <property type="entry name" value="Thioesterase/thiol ester dehydrase-isomerase"/>
    <property type="match status" value="3"/>
</dbReference>
<dbReference type="InterPro" id="IPR006683">
    <property type="entry name" value="Thioestr_dom"/>
</dbReference>
<dbReference type="PANTHER" id="PTHR21660:SF8">
    <property type="entry name" value="OS02G0521700 PROTEIN"/>
    <property type="match status" value="1"/>
</dbReference>
<sequence>MNISPFEPGPLNFCKDGSESRWCKSQHGEGVTHDESDAPAPGRASTSLTLFAASESTESNPDSSSDFSRSLSPQSNNMENAKKSVELTQDESEAFSRLVLPEPQPGDRAGNLANGAIANLVDQVGAVVHVRGLPVNVSVDISISFMSKAKLGDELEITSRVLGQLGRYCGTSILVRNKATGEVIAEAKADRIVGNAANKMENAKKSVELTEDELEAFSRLVLPEPQTGECIYNHFAITGIRVDRVEPGFVACTLKVPPRLTDRAGNLANGAIANLVDLVGASVHFRGLPMNVSVDISISYLSKAKLGDELEITSKSLGQRGRYSGVSILMRNKATGEMIAEVALSWFQIQWNEGYRFGEREVKMEKAKKRLELNSDESETVSRVAIPALQIGKSSFYDAFALRGIRVERVEPGVVICSFKVPPRLIDRDGTLANGAIANLVDIVGGSLAYIPDLPMNVSVDISVSYVSTAKVHDELEITSRVLGRAGGYCGTIVTFRNKSTGEIIAEGRHSLFRSNAGPVPKL</sequence>
<comment type="similarity">
    <text evidence="5">Belongs to the thioesterase PaaI family.</text>
</comment>
<dbReference type="STRING" id="3750.A0A498K9S0"/>
<dbReference type="GO" id="GO:0005819">
    <property type="term" value="C:spindle"/>
    <property type="evidence" value="ECO:0007669"/>
    <property type="project" value="UniProtKB-SubCell"/>
</dbReference>
<feature type="domain" description="Thioesterase" evidence="21">
    <location>
        <begin position="430"/>
        <end position="483"/>
    </location>
</feature>
<evidence type="ECO:0000256" key="7">
    <source>
        <dbReference type="ARBA" id="ARBA00022801"/>
    </source>
</evidence>
<feature type="region of interest" description="Disordered" evidence="20">
    <location>
        <begin position="1"/>
        <end position="88"/>
    </location>
</feature>
<feature type="compositionally biased region" description="Basic and acidic residues" evidence="20">
    <location>
        <begin position="16"/>
        <end position="36"/>
    </location>
</feature>
<feature type="coiled-coil region" evidence="19">
    <location>
        <begin position="193"/>
        <end position="220"/>
    </location>
</feature>
<dbReference type="PANTHER" id="PTHR21660">
    <property type="entry name" value="THIOESTERASE SUPERFAMILY MEMBER-RELATED"/>
    <property type="match status" value="1"/>
</dbReference>
<dbReference type="CDD" id="cd03443">
    <property type="entry name" value="PaaI_thioesterase"/>
    <property type="match status" value="2"/>
</dbReference>
<dbReference type="EMBL" id="RDQH01000329">
    <property type="protein sequence ID" value="RXI04261.1"/>
    <property type="molecule type" value="Genomic_DNA"/>
</dbReference>
<keyword evidence="19" id="KW-0175">Coiled coil</keyword>
<evidence type="ECO:0000256" key="19">
    <source>
        <dbReference type="SAM" id="Coils"/>
    </source>
</evidence>
<name>A0A498K9S0_MALDO</name>
<dbReference type="GO" id="GO:0005829">
    <property type="term" value="C:cytosol"/>
    <property type="evidence" value="ECO:0007669"/>
    <property type="project" value="UniProtKB-SubCell"/>
</dbReference>
<evidence type="ECO:0000256" key="3">
    <source>
        <dbReference type="ARBA" id="ARBA00004186"/>
    </source>
</evidence>
<evidence type="ECO:0000313" key="23">
    <source>
        <dbReference type="Proteomes" id="UP000290289"/>
    </source>
</evidence>